<evidence type="ECO:0008006" key="4">
    <source>
        <dbReference type="Google" id="ProtNLM"/>
    </source>
</evidence>
<dbReference type="AlphaFoldDB" id="A0A1F5ZA09"/>
<keyword evidence="1" id="KW-1133">Transmembrane helix</keyword>
<accession>A0A1F5ZA09</accession>
<sequence length="172" mass="19217">MITGGHIAVSYLLAESAKSLGIHLTNNEVIGIIIAGNITDIDFFAGFLNGKTGEAHHQNITHTPFGILLIWGVMNLVFHPISYVSLLLLLSLLIHLILDDVGYWAYRTGIYKLAVNPQVNWLYPFTQFHKQPLITSNKVVLRNYIFKAWPIALAEGILIVLAIIIFIVRNLT</sequence>
<gene>
    <name evidence="2" type="ORF">A2154_00905</name>
</gene>
<keyword evidence="1" id="KW-0812">Transmembrane</keyword>
<feature type="transmembrane region" description="Helical" evidence="1">
    <location>
        <begin position="76"/>
        <end position="98"/>
    </location>
</feature>
<feature type="transmembrane region" description="Helical" evidence="1">
    <location>
        <begin position="148"/>
        <end position="168"/>
    </location>
</feature>
<dbReference type="Proteomes" id="UP000176854">
    <property type="component" value="Unassembled WGS sequence"/>
</dbReference>
<dbReference type="InterPro" id="IPR007404">
    <property type="entry name" value="YdjM-like"/>
</dbReference>
<evidence type="ECO:0000256" key="1">
    <source>
        <dbReference type="SAM" id="Phobius"/>
    </source>
</evidence>
<evidence type="ECO:0000313" key="3">
    <source>
        <dbReference type="Proteomes" id="UP000176854"/>
    </source>
</evidence>
<proteinExistence type="predicted"/>
<protein>
    <recommendedName>
        <fullName evidence="4">Metal-dependent hydrolase</fullName>
    </recommendedName>
</protein>
<dbReference type="Pfam" id="PF04307">
    <property type="entry name" value="YdjM"/>
    <property type="match status" value="1"/>
</dbReference>
<name>A0A1F5ZA09_9BACT</name>
<dbReference type="EMBL" id="MFJC01000035">
    <property type="protein sequence ID" value="OGG08952.1"/>
    <property type="molecule type" value="Genomic_DNA"/>
</dbReference>
<evidence type="ECO:0000313" key="2">
    <source>
        <dbReference type="EMBL" id="OGG08952.1"/>
    </source>
</evidence>
<organism evidence="2 3">
    <name type="scientific">Candidatus Gottesmanbacteria bacterium RBG_16_43_7</name>
    <dbReference type="NCBI Taxonomy" id="1798373"/>
    <lineage>
        <taxon>Bacteria</taxon>
        <taxon>Candidatus Gottesmaniibacteriota</taxon>
    </lineage>
</organism>
<comment type="caution">
    <text evidence="2">The sequence shown here is derived from an EMBL/GenBank/DDBJ whole genome shotgun (WGS) entry which is preliminary data.</text>
</comment>
<reference evidence="2 3" key="1">
    <citation type="journal article" date="2016" name="Nat. Commun.">
        <title>Thousands of microbial genomes shed light on interconnected biogeochemical processes in an aquifer system.</title>
        <authorList>
            <person name="Anantharaman K."/>
            <person name="Brown C.T."/>
            <person name="Hug L.A."/>
            <person name="Sharon I."/>
            <person name="Castelle C.J."/>
            <person name="Probst A.J."/>
            <person name="Thomas B.C."/>
            <person name="Singh A."/>
            <person name="Wilkins M.J."/>
            <person name="Karaoz U."/>
            <person name="Brodie E.L."/>
            <person name="Williams K.H."/>
            <person name="Hubbard S.S."/>
            <person name="Banfield J.F."/>
        </authorList>
    </citation>
    <scope>NUCLEOTIDE SEQUENCE [LARGE SCALE GENOMIC DNA]</scope>
</reference>
<keyword evidence="1" id="KW-0472">Membrane</keyword>